<dbReference type="Gene3D" id="1.10.10.1100">
    <property type="entry name" value="BFD-like [2Fe-2S]-binding domain"/>
    <property type="match status" value="1"/>
</dbReference>
<dbReference type="EMBL" id="SNXY01000006">
    <property type="protein sequence ID" value="TDP87078.1"/>
    <property type="molecule type" value="Genomic_DNA"/>
</dbReference>
<keyword evidence="1" id="KW-0560">Oxidoreductase</keyword>
<dbReference type="AlphaFoldDB" id="A0A4V3CWN4"/>
<dbReference type="PRINTS" id="PR00368">
    <property type="entry name" value="FADPNR"/>
</dbReference>
<dbReference type="Proteomes" id="UP000294547">
    <property type="component" value="Unassembled WGS sequence"/>
</dbReference>
<accession>A0A4V3CWN4</accession>
<evidence type="ECO:0000313" key="5">
    <source>
        <dbReference type="Proteomes" id="UP000294547"/>
    </source>
</evidence>
<evidence type="ECO:0000313" key="4">
    <source>
        <dbReference type="EMBL" id="TDP87078.1"/>
    </source>
</evidence>
<dbReference type="SUPFAM" id="SSF51905">
    <property type="entry name" value="FAD/NAD(P)-binding domain"/>
    <property type="match status" value="1"/>
</dbReference>
<evidence type="ECO:0000259" key="2">
    <source>
        <dbReference type="Pfam" id="PF07992"/>
    </source>
</evidence>
<proteinExistence type="predicted"/>
<keyword evidence="5" id="KW-1185">Reference proteome</keyword>
<dbReference type="InterPro" id="IPR051691">
    <property type="entry name" value="Metab_Enz_Cyan_OpOx_G3PDH"/>
</dbReference>
<dbReference type="GO" id="GO:0016491">
    <property type="term" value="F:oxidoreductase activity"/>
    <property type="evidence" value="ECO:0007669"/>
    <property type="project" value="UniProtKB-KW"/>
</dbReference>
<protein>
    <submittedName>
        <fullName evidence="4">Pyruvate/2-oxoglutarate dehydrogenase complex dihydrolipoamide dehydrogenase (E3) component</fullName>
    </submittedName>
</protein>
<evidence type="ECO:0000256" key="1">
    <source>
        <dbReference type="ARBA" id="ARBA00023002"/>
    </source>
</evidence>
<name>A0A4V3CWN4_9HYPH</name>
<dbReference type="PRINTS" id="PR00411">
    <property type="entry name" value="PNDRDTASEI"/>
</dbReference>
<dbReference type="InterPro" id="IPR041117">
    <property type="entry name" value="SoxA_A3"/>
</dbReference>
<dbReference type="Pfam" id="PF07992">
    <property type="entry name" value="Pyr_redox_2"/>
    <property type="match status" value="1"/>
</dbReference>
<evidence type="ECO:0000259" key="3">
    <source>
        <dbReference type="Pfam" id="PF17806"/>
    </source>
</evidence>
<dbReference type="InterPro" id="IPR041854">
    <property type="entry name" value="BFD-like_2Fe2S-bd_dom_sf"/>
</dbReference>
<dbReference type="OrthoDB" id="9801699at2"/>
<dbReference type="PANTHER" id="PTHR42949:SF3">
    <property type="entry name" value="ANAEROBIC GLYCEROL-3-PHOSPHATE DEHYDROGENASE SUBUNIT B"/>
    <property type="match status" value="1"/>
</dbReference>
<dbReference type="PANTHER" id="PTHR42949">
    <property type="entry name" value="ANAEROBIC GLYCEROL-3-PHOSPHATE DEHYDROGENASE SUBUNIT B"/>
    <property type="match status" value="1"/>
</dbReference>
<feature type="domain" description="FAD/NAD(P)-binding" evidence="2">
    <location>
        <begin position="24"/>
        <end position="330"/>
    </location>
</feature>
<keyword evidence="4" id="KW-0670">Pyruvate</keyword>
<dbReference type="Pfam" id="PF17806">
    <property type="entry name" value="SO_alpha_A3"/>
    <property type="match status" value="1"/>
</dbReference>
<dbReference type="InterPro" id="IPR023753">
    <property type="entry name" value="FAD/NAD-binding_dom"/>
</dbReference>
<sequence>MDAPLPFVDPKAQAGKFAAPAETFDVLVVGGGPAGTAAAVEAAGHGASVLLIDEHPVGAGLVGLDVPFLFGGRATAAVVTPERLVEQVVATSPGLEAAFEAGVDVRLGVSCFGLYVEGPGSLSLPGRIAALSDGERSWTVGFRTAVVATGARDLVIFFPGSELPGVVGAVGLHTLLARYDAFDGRRVVVLGSDALAVEAVLACRARGVAVAAVVEVALAVAAPADLAAALADTGVPVLTSHVVVRAEGDPTGIRAAVVAPVGGGEATRIACDTICLALGRVPVVDLLDAAGAALAYRDDAGGFVPTTADGLETTLPCVFVAGDCAGLGRRSSDGTADAAGRAAARAALARLGRDVPAAELPVVDAAPTEAYRLAWMDAMTAAGGPDVEICRCEEVTRAELLGVRPPRYLGADAAPCPPLERLAEDGTPSPDQLKRLTRAGMGVCQGRRCREQVAMATALATGTPLARLPLAGYRAPVRPLPLAAIADRDETPAMTADWDVWFGIPTQWVPYDDIGTEREDAFLGRNMHL</sequence>
<dbReference type="CDD" id="cd19946">
    <property type="entry name" value="GlpA-like_Fer2_BFD-like"/>
    <property type="match status" value="1"/>
</dbReference>
<dbReference type="InterPro" id="IPR036188">
    <property type="entry name" value="FAD/NAD-bd_sf"/>
</dbReference>
<comment type="caution">
    <text evidence="4">The sequence shown here is derived from an EMBL/GenBank/DDBJ whole genome shotgun (WGS) entry which is preliminary data.</text>
</comment>
<gene>
    <name evidence="4" type="ORF">EDD54_0964</name>
</gene>
<reference evidence="4 5" key="1">
    <citation type="submission" date="2019-03" db="EMBL/GenBank/DDBJ databases">
        <title>Genomic Encyclopedia of Type Strains, Phase IV (KMG-IV): sequencing the most valuable type-strain genomes for metagenomic binning, comparative biology and taxonomic classification.</title>
        <authorList>
            <person name="Goeker M."/>
        </authorList>
    </citation>
    <scope>NUCLEOTIDE SEQUENCE [LARGE SCALE GENOMIC DNA]</scope>
    <source>
        <strain evidence="4 5">DSM 102969</strain>
    </source>
</reference>
<organism evidence="4 5">
    <name type="scientific">Oharaeibacter diazotrophicus</name>
    <dbReference type="NCBI Taxonomy" id="1920512"/>
    <lineage>
        <taxon>Bacteria</taxon>
        <taxon>Pseudomonadati</taxon>
        <taxon>Pseudomonadota</taxon>
        <taxon>Alphaproteobacteria</taxon>
        <taxon>Hyphomicrobiales</taxon>
        <taxon>Pleomorphomonadaceae</taxon>
        <taxon>Oharaeibacter</taxon>
    </lineage>
</organism>
<feature type="domain" description="SoxA A3" evidence="3">
    <location>
        <begin position="424"/>
        <end position="487"/>
    </location>
</feature>
<dbReference type="Gene3D" id="3.50.50.60">
    <property type="entry name" value="FAD/NAD(P)-binding domain"/>
    <property type="match status" value="2"/>
</dbReference>
<dbReference type="RefSeq" id="WP_126536073.1">
    <property type="nucleotide sequence ID" value="NZ_BSPM01000008.1"/>
</dbReference>